<dbReference type="Proteomes" id="UP000324222">
    <property type="component" value="Unassembled WGS sequence"/>
</dbReference>
<reference evidence="2 3" key="1">
    <citation type="submission" date="2019-05" db="EMBL/GenBank/DDBJ databases">
        <title>Another draft genome of Portunus trituberculatus and its Hox gene families provides insights of decapod evolution.</title>
        <authorList>
            <person name="Jeong J.-H."/>
            <person name="Song I."/>
            <person name="Kim S."/>
            <person name="Choi T."/>
            <person name="Kim D."/>
            <person name="Ryu S."/>
            <person name="Kim W."/>
        </authorList>
    </citation>
    <scope>NUCLEOTIDE SEQUENCE [LARGE SCALE GENOMIC DNA]</scope>
    <source>
        <tissue evidence="2">Muscle</tissue>
    </source>
</reference>
<evidence type="ECO:0000313" key="2">
    <source>
        <dbReference type="EMBL" id="MPC90549.1"/>
    </source>
</evidence>
<gene>
    <name evidence="2" type="ORF">E2C01_085542</name>
</gene>
<dbReference type="EMBL" id="VSRR010084780">
    <property type="protein sequence ID" value="MPC90549.1"/>
    <property type="molecule type" value="Genomic_DNA"/>
</dbReference>
<keyword evidence="3" id="KW-1185">Reference proteome</keyword>
<comment type="caution">
    <text evidence="2">The sequence shown here is derived from an EMBL/GenBank/DDBJ whole genome shotgun (WGS) entry which is preliminary data.</text>
</comment>
<organism evidence="2 3">
    <name type="scientific">Portunus trituberculatus</name>
    <name type="common">Swimming crab</name>
    <name type="synonym">Neptunus trituberculatus</name>
    <dbReference type="NCBI Taxonomy" id="210409"/>
    <lineage>
        <taxon>Eukaryota</taxon>
        <taxon>Metazoa</taxon>
        <taxon>Ecdysozoa</taxon>
        <taxon>Arthropoda</taxon>
        <taxon>Crustacea</taxon>
        <taxon>Multicrustacea</taxon>
        <taxon>Malacostraca</taxon>
        <taxon>Eumalacostraca</taxon>
        <taxon>Eucarida</taxon>
        <taxon>Decapoda</taxon>
        <taxon>Pleocyemata</taxon>
        <taxon>Brachyura</taxon>
        <taxon>Eubrachyura</taxon>
        <taxon>Portunoidea</taxon>
        <taxon>Portunidae</taxon>
        <taxon>Portuninae</taxon>
        <taxon>Portunus</taxon>
    </lineage>
</organism>
<dbReference type="AlphaFoldDB" id="A0A5B7J706"/>
<evidence type="ECO:0000256" key="1">
    <source>
        <dbReference type="SAM" id="MobiDB-lite"/>
    </source>
</evidence>
<evidence type="ECO:0000313" key="3">
    <source>
        <dbReference type="Proteomes" id="UP000324222"/>
    </source>
</evidence>
<proteinExistence type="predicted"/>
<accession>A0A5B7J706</accession>
<name>A0A5B7J706_PORTR</name>
<sequence length="80" mass="8261">MAVSAFLQVLTSITVGRQAVACFRFGGGEMRGPEGGQQCLAALLISGRRLAVGGADHPDSQDATPPCQAGQGCYRPRPMA</sequence>
<protein>
    <submittedName>
        <fullName evidence="2">Uncharacterized protein</fullName>
    </submittedName>
</protein>
<feature type="region of interest" description="Disordered" evidence="1">
    <location>
        <begin position="54"/>
        <end position="80"/>
    </location>
</feature>